<feature type="signal peptide" evidence="3">
    <location>
        <begin position="1"/>
        <end position="25"/>
    </location>
</feature>
<keyword evidence="6" id="KW-1185">Reference proteome</keyword>
<name>A0ABV3H151_9ACTN</name>
<evidence type="ECO:0000256" key="2">
    <source>
        <dbReference type="ARBA" id="ARBA00022801"/>
    </source>
</evidence>
<sequence length="345" mass="36856">MRQRRPLLAIAALLTPLLIGSPALADGHPPRPYEDLASHCTGTSPIVCTFDVPTGNYDVTVVLGDAQVAAQTSVHAEARRSMVPLTATEPGAFARRGFTVNVREPEGEPTGPLGTPGLTLTFDGPAPHVARIKVAPARRVRQLFIAGDSTACDQSSHPYYGWGQALPSFLGRGLSVVNHADSGESSVTFRDGEAFFPAMKPRIQRGDLVLIQFGHNDKTTTAEDFRANLSAMVAGVREQGGRPVLVTSVVRRRFQGTQLNDLGLIIHGDVNLPAETRAVAAAENVPLIDLTARTEQLVESLGPEGSKPIYLTDVNGDNTHLSEYGAHQYAALAVEELRAAHLINP</sequence>
<dbReference type="InterPro" id="IPR008979">
    <property type="entry name" value="Galactose-bd-like_sf"/>
</dbReference>
<dbReference type="CDD" id="cd01821">
    <property type="entry name" value="Rhamnogalacturan_acetylesterase_like"/>
    <property type="match status" value="1"/>
</dbReference>
<dbReference type="PANTHER" id="PTHR43695:SF1">
    <property type="entry name" value="RHAMNOGALACTURONAN ACETYLESTERASE"/>
    <property type="match status" value="1"/>
</dbReference>
<keyword evidence="3" id="KW-0732">Signal</keyword>
<dbReference type="SUPFAM" id="SSF49785">
    <property type="entry name" value="Galactose-binding domain-like"/>
    <property type="match status" value="1"/>
</dbReference>
<evidence type="ECO:0000313" key="5">
    <source>
        <dbReference type="EMBL" id="MEV4286254.1"/>
    </source>
</evidence>
<dbReference type="InterPro" id="IPR037459">
    <property type="entry name" value="RhgT-like"/>
</dbReference>
<comment type="similarity">
    <text evidence="1">Belongs to the 'GDSL' lipolytic enzyme family.</text>
</comment>
<dbReference type="Pfam" id="PF13472">
    <property type="entry name" value="Lipase_GDSL_2"/>
    <property type="match status" value="1"/>
</dbReference>
<dbReference type="InterPro" id="IPR036514">
    <property type="entry name" value="SGNH_hydro_sf"/>
</dbReference>
<keyword evidence="2" id="KW-0378">Hydrolase</keyword>
<dbReference type="Gene3D" id="3.40.50.1110">
    <property type="entry name" value="SGNH hydrolase"/>
    <property type="match status" value="1"/>
</dbReference>
<feature type="domain" description="SGNH hydrolase-type esterase" evidence="4">
    <location>
        <begin position="147"/>
        <end position="325"/>
    </location>
</feature>
<dbReference type="PANTHER" id="PTHR43695">
    <property type="entry name" value="PUTATIVE (AFU_ORTHOLOGUE AFUA_2G17250)-RELATED"/>
    <property type="match status" value="1"/>
</dbReference>
<evidence type="ECO:0000259" key="4">
    <source>
        <dbReference type="Pfam" id="PF13472"/>
    </source>
</evidence>
<organism evidence="5 6">
    <name type="scientific">Nonomuraea bangladeshensis</name>
    <dbReference type="NCBI Taxonomy" id="404385"/>
    <lineage>
        <taxon>Bacteria</taxon>
        <taxon>Bacillati</taxon>
        <taxon>Actinomycetota</taxon>
        <taxon>Actinomycetes</taxon>
        <taxon>Streptosporangiales</taxon>
        <taxon>Streptosporangiaceae</taxon>
        <taxon>Nonomuraea</taxon>
    </lineage>
</organism>
<evidence type="ECO:0000256" key="3">
    <source>
        <dbReference type="SAM" id="SignalP"/>
    </source>
</evidence>
<gene>
    <name evidence="5" type="ORF">AB0K40_12205</name>
</gene>
<comment type="caution">
    <text evidence="5">The sequence shown here is derived from an EMBL/GenBank/DDBJ whole genome shotgun (WGS) entry which is preliminary data.</text>
</comment>
<dbReference type="Proteomes" id="UP001552427">
    <property type="component" value="Unassembled WGS sequence"/>
</dbReference>
<dbReference type="Gene3D" id="2.60.120.430">
    <property type="entry name" value="Galactose-binding lectin"/>
    <property type="match status" value="1"/>
</dbReference>
<feature type="chain" id="PRO_5047301391" evidence="3">
    <location>
        <begin position="26"/>
        <end position="345"/>
    </location>
</feature>
<dbReference type="SUPFAM" id="SSF52266">
    <property type="entry name" value="SGNH hydrolase"/>
    <property type="match status" value="1"/>
</dbReference>
<proteinExistence type="inferred from homology"/>
<accession>A0ABV3H151</accession>
<dbReference type="InterPro" id="IPR013830">
    <property type="entry name" value="SGNH_hydro"/>
</dbReference>
<reference evidence="5 6" key="1">
    <citation type="submission" date="2024-06" db="EMBL/GenBank/DDBJ databases">
        <title>The Natural Products Discovery Center: Release of the First 8490 Sequenced Strains for Exploring Actinobacteria Biosynthetic Diversity.</title>
        <authorList>
            <person name="Kalkreuter E."/>
            <person name="Kautsar S.A."/>
            <person name="Yang D."/>
            <person name="Bader C.D."/>
            <person name="Teijaro C.N."/>
            <person name="Fluegel L."/>
            <person name="Davis C.M."/>
            <person name="Simpson J.R."/>
            <person name="Lauterbach L."/>
            <person name="Steele A.D."/>
            <person name="Gui C."/>
            <person name="Meng S."/>
            <person name="Li G."/>
            <person name="Viehrig K."/>
            <person name="Ye F."/>
            <person name="Su P."/>
            <person name="Kiefer A.F."/>
            <person name="Nichols A."/>
            <person name="Cepeda A.J."/>
            <person name="Yan W."/>
            <person name="Fan B."/>
            <person name="Jiang Y."/>
            <person name="Adhikari A."/>
            <person name="Zheng C.-J."/>
            <person name="Schuster L."/>
            <person name="Cowan T.M."/>
            <person name="Smanski M.J."/>
            <person name="Chevrette M.G."/>
            <person name="De Carvalho L.P.S."/>
            <person name="Shen B."/>
        </authorList>
    </citation>
    <scope>NUCLEOTIDE SEQUENCE [LARGE SCALE GENOMIC DNA]</scope>
    <source>
        <strain evidence="5 6">NPDC049574</strain>
    </source>
</reference>
<evidence type="ECO:0000313" key="6">
    <source>
        <dbReference type="Proteomes" id="UP001552427"/>
    </source>
</evidence>
<evidence type="ECO:0000256" key="1">
    <source>
        <dbReference type="ARBA" id="ARBA00008668"/>
    </source>
</evidence>
<protein>
    <submittedName>
        <fullName evidence="5">Rhamnogalacturonan acetylesterase</fullName>
    </submittedName>
</protein>
<dbReference type="EMBL" id="JBFARM010000003">
    <property type="protein sequence ID" value="MEV4286254.1"/>
    <property type="molecule type" value="Genomic_DNA"/>
</dbReference>
<dbReference type="RefSeq" id="WP_364448098.1">
    <property type="nucleotide sequence ID" value="NZ_JBFARM010000003.1"/>
</dbReference>